<dbReference type="STRING" id="1121898.GCA_000422725_03669"/>
<dbReference type="eggNOG" id="ENOG503317A">
    <property type="taxonomic scope" value="Bacteria"/>
</dbReference>
<name>A0A0A2MHI8_9FLAO</name>
<comment type="caution">
    <text evidence="1">The sequence shown here is derived from an EMBL/GenBank/DDBJ whole genome shotgun (WGS) entry which is preliminary data.</text>
</comment>
<dbReference type="EMBL" id="JRLY01000015">
    <property type="protein sequence ID" value="KGO91734.1"/>
    <property type="molecule type" value="Genomic_DNA"/>
</dbReference>
<organism evidence="1 2">
    <name type="scientific">Flavobacterium subsaxonicum WB 4.1-42 = DSM 21790</name>
    <dbReference type="NCBI Taxonomy" id="1121898"/>
    <lineage>
        <taxon>Bacteria</taxon>
        <taxon>Pseudomonadati</taxon>
        <taxon>Bacteroidota</taxon>
        <taxon>Flavobacteriia</taxon>
        <taxon>Flavobacteriales</taxon>
        <taxon>Flavobacteriaceae</taxon>
        <taxon>Flavobacterium</taxon>
    </lineage>
</organism>
<evidence type="ECO:0000313" key="1">
    <source>
        <dbReference type="EMBL" id="KGO91734.1"/>
    </source>
</evidence>
<dbReference type="RefSeq" id="WP_026989766.1">
    <property type="nucleotide sequence ID" value="NZ_AUGP01000002.1"/>
</dbReference>
<reference evidence="1 2" key="1">
    <citation type="submission" date="2013-09" db="EMBL/GenBank/DDBJ databases">
        <authorList>
            <person name="Zeng Z."/>
            <person name="Chen C."/>
        </authorList>
    </citation>
    <scope>NUCLEOTIDE SEQUENCE [LARGE SCALE GENOMIC DNA]</scope>
    <source>
        <strain evidence="1 2">WB 4.1-42</strain>
    </source>
</reference>
<protein>
    <submittedName>
        <fullName evidence="1">Uncharacterized protein</fullName>
    </submittedName>
</protein>
<sequence length="173" mass="19846">MNIFALEIWDDEGSACTFYTVRDDECDENETDIFFNKYNSLKDYKQYTQELLSFIIYAIGEDHGAVDELFNRAENEVKGLPLQGKAKIKEITYHYPNFPLRIYALKITTTIVILFNGGVKDGSTNQNSSLHIQWLAACNYARRITEAIKDGSVVVDEKKRLLLTYDGLNEIIL</sequence>
<proteinExistence type="predicted"/>
<keyword evidence="2" id="KW-1185">Reference proteome</keyword>
<dbReference type="Proteomes" id="UP000030111">
    <property type="component" value="Unassembled WGS sequence"/>
</dbReference>
<evidence type="ECO:0000313" key="2">
    <source>
        <dbReference type="Proteomes" id="UP000030111"/>
    </source>
</evidence>
<dbReference type="AlphaFoldDB" id="A0A0A2MHI8"/>
<accession>A0A0A2MHI8</accession>
<gene>
    <name evidence="1" type="ORF">Q766_15940</name>
</gene>
<dbReference type="OrthoDB" id="662471at2"/>